<dbReference type="EMBL" id="JABBJJ010000391">
    <property type="protein sequence ID" value="NMO22173.1"/>
    <property type="molecule type" value="Genomic_DNA"/>
</dbReference>
<dbReference type="SUPFAM" id="SSF53474">
    <property type="entry name" value="alpha/beta-Hydrolases"/>
    <property type="match status" value="1"/>
</dbReference>
<dbReference type="AlphaFoldDB" id="A0A848LXR9"/>
<name>A0A848LXR9_9BACT</name>
<evidence type="ECO:0000313" key="2">
    <source>
        <dbReference type="Proteomes" id="UP000518300"/>
    </source>
</evidence>
<dbReference type="Proteomes" id="UP000518300">
    <property type="component" value="Unassembled WGS sequence"/>
</dbReference>
<dbReference type="Gene3D" id="3.40.50.1820">
    <property type="entry name" value="alpha/beta hydrolase"/>
    <property type="match status" value="1"/>
</dbReference>
<protein>
    <recommendedName>
        <fullName evidence="3">Triacylglycerol lipase</fullName>
    </recommendedName>
</protein>
<evidence type="ECO:0008006" key="3">
    <source>
        <dbReference type="Google" id="ProtNLM"/>
    </source>
</evidence>
<dbReference type="InterPro" id="IPR029058">
    <property type="entry name" value="AB_hydrolase_fold"/>
</dbReference>
<evidence type="ECO:0000313" key="1">
    <source>
        <dbReference type="EMBL" id="NMO22173.1"/>
    </source>
</evidence>
<gene>
    <name evidence="1" type="ORF">HG543_46045</name>
</gene>
<accession>A0A848LXR9</accession>
<keyword evidence="2" id="KW-1185">Reference proteome</keyword>
<comment type="caution">
    <text evidence="1">The sequence shown here is derived from an EMBL/GenBank/DDBJ whole genome shotgun (WGS) entry which is preliminary data.</text>
</comment>
<organism evidence="1 2">
    <name type="scientific">Pyxidicoccus fallax</name>
    <dbReference type="NCBI Taxonomy" id="394095"/>
    <lineage>
        <taxon>Bacteria</taxon>
        <taxon>Pseudomonadati</taxon>
        <taxon>Myxococcota</taxon>
        <taxon>Myxococcia</taxon>
        <taxon>Myxococcales</taxon>
        <taxon>Cystobacterineae</taxon>
        <taxon>Myxococcaceae</taxon>
        <taxon>Pyxidicoccus</taxon>
    </lineage>
</organism>
<proteinExistence type="predicted"/>
<sequence length="415" mass="46616">MVLIPGFGGFDALGTLRYYHGVTEVLRELEATSELSVHYFPNLPTASVQTRAQRLQLWLAALWDRLNILPEDRIHLIGHSTGGLDIRQLLTDYRVQYERDARDMGGSWPAVLDRIVSAQFLSTPHRGTALAYHLSRTRLRRTACRAILLGAYHSLRASGEFGSGQLGRLGKLIARSAQAPDWVDAILDTLRGTYIAQGSLERAMARSAYFELLRWLLDMGTDFNAITDLDPCKPPQGAPASPAHQDAEDYTADTRFLRERRIRVRSIVTVAAKPPPAQGRVPTLYALTYGLTALDPPERLQLRTVRELMNPRRQRTLRPTENDGFVNSVSQVWPDETHSFLVDGDHADVLGHFHSPPATRSGDFFAFRQYDLLGSNSGFAEGDFTTLWRKVAHFALERTEAHQEQSDTTVVQFPR</sequence>
<reference evidence="1 2" key="1">
    <citation type="submission" date="2020-04" db="EMBL/GenBank/DDBJ databases">
        <title>Draft genome of Pyxidicoccus fallax type strain.</title>
        <authorList>
            <person name="Whitworth D.E."/>
        </authorList>
    </citation>
    <scope>NUCLEOTIDE SEQUENCE [LARGE SCALE GENOMIC DNA]</scope>
    <source>
        <strain evidence="1 2">DSM 14698</strain>
    </source>
</reference>